<sequence>MWVSPTSSAVRTDGKNSFTFSANTLIIPECPFYWSSNGPADSLAGFLLLMYLKKVLLLVLASLASCSLNSLLACLINFLHLLWQVDVGISGHHHPEDAWGHRWAKRFAFDKNETHTVLYHEEGNSSVFVGAIEKLYYYDFDTQENYTVRFTTQSSHQFQWNPYNYLTFLEKYNDKLLICGTNACQPTCWNWVNRKKERTIVARGLAPFVPEQNTLVLVDGKEIYSTIKKHLNNGKIPRFRRIHGSGELYTSDTVMQNPQFIKATIIKQTESYNDRIYYFFREDNPDQSAGAPLNVSRVAQLCKGDRGGVGSLSAAKWTTFLKATLVCTDPATNRNFNWLQDVFVVHSNTNWQETKIYGLFSNPWGYSAVCIYSIGNIDKVFRTSPLKGYNGDFHTIRPGQCLQGDALTPTETFKVVDSHPEVVEKVKPQVPLFHNKYRYQKIGVHRVQAADGHTYNVLYLTTDKGTIHKMVELPDCVVNIMEILPFQPQVPIHTMTLDNERVRKNSGTTSLLMSCMWSLNEVVRVPMAMCGVYRNNCESCLLARDPYCGWANGKCRSIYDYDHLGDGYSFQNVTVMPFSRYYLSCPMESHHAAYTWIHNDHIIKRCESNHRHCLHFIDNVTDECYGTYACFSQESYFNQTVMVECLVKPPETAAVRMASSQATIPFSFWLPSLYMVVFCLLLQ</sequence>
<dbReference type="AlphaFoldDB" id="A0A8D0GSB9"/>
<dbReference type="SUPFAM" id="SSF48726">
    <property type="entry name" value="Immunoglobulin"/>
    <property type="match status" value="1"/>
</dbReference>
<dbReference type="FunFam" id="2.130.10.10:FF:000223">
    <property type="entry name" value="semaphorin-7A isoform X1"/>
    <property type="match status" value="1"/>
</dbReference>
<proteinExistence type="inferred from homology"/>
<organism evidence="8 9">
    <name type="scientific">Sphenodon punctatus</name>
    <name type="common">Tuatara</name>
    <name type="synonym">Hatteria punctata</name>
    <dbReference type="NCBI Taxonomy" id="8508"/>
    <lineage>
        <taxon>Eukaryota</taxon>
        <taxon>Metazoa</taxon>
        <taxon>Chordata</taxon>
        <taxon>Craniata</taxon>
        <taxon>Vertebrata</taxon>
        <taxon>Euteleostomi</taxon>
        <taxon>Lepidosauria</taxon>
        <taxon>Sphenodontia</taxon>
        <taxon>Sphenodontidae</taxon>
        <taxon>Sphenodon</taxon>
    </lineage>
</organism>
<dbReference type="InterPro" id="IPR036179">
    <property type="entry name" value="Ig-like_dom_sf"/>
</dbReference>
<dbReference type="GO" id="GO:0021988">
    <property type="term" value="P:olfactory lobe development"/>
    <property type="evidence" value="ECO:0007669"/>
    <property type="project" value="Ensembl"/>
</dbReference>
<dbReference type="GO" id="GO:0098982">
    <property type="term" value="C:GABA-ergic synapse"/>
    <property type="evidence" value="ECO:0007669"/>
    <property type="project" value="Ensembl"/>
</dbReference>
<dbReference type="SUPFAM" id="SSF101912">
    <property type="entry name" value="Sema domain"/>
    <property type="match status" value="1"/>
</dbReference>
<dbReference type="GO" id="GO:0045773">
    <property type="term" value="P:positive regulation of axon extension"/>
    <property type="evidence" value="ECO:0007669"/>
    <property type="project" value="Ensembl"/>
</dbReference>
<dbReference type="InterPro" id="IPR001627">
    <property type="entry name" value="Semap_dom"/>
</dbReference>
<evidence type="ECO:0000256" key="2">
    <source>
        <dbReference type="ARBA" id="ARBA00009492"/>
    </source>
</evidence>
<protein>
    <submittedName>
        <fullName evidence="8">Semaphorin 7A (JohnMiltonHagen blood group)</fullName>
    </submittedName>
</protein>
<dbReference type="GO" id="GO:0060907">
    <property type="term" value="P:positive regulation of macrophage cytokine production"/>
    <property type="evidence" value="ECO:0007669"/>
    <property type="project" value="Ensembl"/>
</dbReference>
<dbReference type="GO" id="GO:0045499">
    <property type="term" value="F:chemorepellent activity"/>
    <property type="evidence" value="ECO:0007669"/>
    <property type="project" value="TreeGrafter"/>
</dbReference>
<dbReference type="GO" id="GO:0090128">
    <property type="term" value="P:regulation of synapse maturation"/>
    <property type="evidence" value="ECO:0007669"/>
    <property type="project" value="Ensembl"/>
</dbReference>
<dbReference type="GO" id="GO:0048675">
    <property type="term" value="P:axon extension"/>
    <property type="evidence" value="ECO:0007669"/>
    <property type="project" value="Ensembl"/>
</dbReference>
<dbReference type="GO" id="GO:0007411">
    <property type="term" value="P:axon guidance"/>
    <property type="evidence" value="ECO:0007669"/>
    <property type="project" value="TreeGrafter"/>
</dbReference>
<feature type="domain" description="Sema" evidence="7">
    <location>
        <begin position="84"/>
        <end position="527"/>
    </location>
</feature>
<dbReference type="Gene3D" id="2.60.40.10">
    <property type="entry name" value="Immunoglobulins"/>
    <property type="match status" value="1"/>
</dbReference>
<dbReference type="InterPro" id="IPR015943">
    <property type="entry name" value="WD40/YVTN_repeat-like_dom_sf"/>
</dbReference>
<dbReference type="GO" id="GO:0007229">
    <property type="term" value="P:integrin-mediated signaling pathway"/>
    <property type="evidence" value="ECO:0007669"/>
    <property type="project" value="Ensembl"/>
</dbReference>
<dbReference type="GO" id="GO:0030335">
    <property type="term" value="P:positive regulation of cell migration"/>
    <property type="evidence" value="ECO:0007669"/>
    <property type="project" value="TreeGrafter"/>
</dbReference>
<gene>
    <name evidence="8" type="primary">SEMA7A</name>
</gene>
<dbReference type="GO" id="GO:0070374">
    <property type="term" value="P:positive regulation of ERK1 and ERK2 cascade"/>
    <property type="evidence" value="ECO:0007669"/>
    <property type="project" value="Ensembl"/>
</dbReference>
<dbReference type="GO" id="GO:0071526">
    <property type="term" value="P:semaphorin-plexin signaling pathway"/>
    <property type="evidence" value="ECO:0007669"/>
    <property type="project" value="TreeGrafter"/>
</dbReference>
<name>A0A8D0GSB9_SPHPU</name>
<evidence type="ECO:0000313" key="9">
    <source>
        <dbReference type="Proteomes" id="UP000694392"/>
    </source>
</evidence>
<dbReference type="PROSITE" id="PS51004">
    <property type="entry name" value="SEMA"/>
    <property type="match status" value="1"/>
</dbReference>
<keyword evidence="4" id="KW-1015">Disulfide bond</keyword>
<dbReference type="GO" id="GO:0030215">
    <property type="term" value="F:semaphorin receptor binding"/>
    <property type="evidence" value="ECO:0007669"/>
    <property type="project" value="InterPro"/>
</dbReference>
<dbReference type="GO" id="GO:0098793">
    <property type="term" value="C:presynapse"/>
    <property type="evidence" value="ECO:0007669"/>
    <property type="project" value="Ensembl"/>
</dbReference>
<keyword evidence="3" id="KW-0472">Membrane</keyword>
<keyword evidence="5" id="KW-0325">Glycoprotein</keyword>
<dbReference type="InterPro" id="IPR002165">
    <property type="entry name" value="Plexin_repeat"/>
</dbReference>
<dbReference type="GeneTree" id="ENSGT00940000158358"/>
<reference evidence="8" key="2">
    <citation type="submission" date="2025-09" db="UniProtKB">
        <authorList>
            <consortium name="Ensembl"/>
        </authorList>
    </citation>
    <scope>IDENTIFICATION</scope>
</reference>
<reference evidence="8" key="1">
    <citation type="submission" date="2025-08" db="UniProtKB">
        <authorList>
            <consortium name="Ensembl"/>
        </authorList>
    </citation>
    <scope>IDENTIFICATION</scope>
</reference>
<accession>A0A8D0GSB9</accession>
<dbReference type="InterPro" id="IPR027231">
    <property type="entry name" value="Semaphorin"/>
</dbReference>
<evidence type="ECO:0000256" key="5">
    <source>
        <dbReference type="ARBA" id="ARBA00023180"/>
    </source>
</evidence>
<evidence type="ECO:0000256" key="3">
    <source>
        <dbReference type="ARBA" id="ARBA00023136"/>
    </source>
</evidence>
<evidence type="ECO:0000259" key="7">
    <source>
        <dbReference type="PROSITE" id="PS51004"/>
    </source>
</evidence>
<comment type="similarity">
    <text evidence="2">Belongs to the semaphorin family.</text>
</comment>
<dbReference type="Pfam" id="PF01437">
    <property type="entry name" value="PSI"/>
    <property type="match status" value="1"/>
</dbReference>
<dbReference type="PANTHER" id="PTHR11036:SF80">
    <property type="entry name" value="SEMAPHORIN-7A"/>
    <property type="match status" value="1"/>
</dbReference>
<evidence type="ECO:0000256" key="4">
    <source>
        <dbReference type="ARBA" id="ARBA00023157"/>
    </source>
</evidence>
<evidence type="ECO:0000256" key="1">
    <source>
        <dbReference type="ARBA" id="ARBA00004370"/>
    </source>
</evidence>
<comment type="subcellular location">
    <subcellularLocation>
        <location evidence="1">Membrane</location>
    </subcellularLocation>
</comment>
<dbReference type="SMART" id="SM00423">
    <property type="entry name" value="PSI"/>
    <property type="match status" value="1"/>
</dbReference>
<dbReference type="SMART" id="SM00630">
    <property type="entry name" value="Sema"/>
    <property type="match status" value="1"/>
</dbReference>
<dbReference type="PANTHER" id="PTHR11036">
    <property type="entry name" value="SEMAPHORIN"/>
    <property type="match status" value="1"/>
</dbReference>
<dbReference type="Gene3D" id="2.130.10.10">
    <property type="entry name" value="YVTN repeat-like/Quinoprotein amine dehydrogenase"/>
    <property type="match status" value="1"/>
</dbReference>
<dbReference type="InterPro" id="IPR013783">
    <property type="entry name" value="Ig-like_fold"/>
</dbReference>
<dbReference type="GO" id="GO:0009897">
    <property type="term" value="C:external side of plasma membrane"/>
    <property type="evidence" value="ECO:0007669"/>
    <property type="project" value="Ensembl"/>
</dbReference>
<dbReference type="Pfam" id="PF01403">
    <property type="entry name" value="Sema"/>
    <property type="match status" value="1"/>
</dbReference>
<dbReference type="GO" id="GO:0050727">
    <property type="term" value="P:regulation of inflammatory response"/>
    <property type="evidence" value="ECO:0007669"/>
    <property type="project" value="Ensembl"/>
</dbReference>
<dbReference type="Proteomes" id="UP000694392">
    <property type="component" value="Unplaced"/>
</dbReference>
<comment type="caution">
    <text evidence="6">Lacks conserved residue(s) required for the propagation of feature annotation.</text>
</comment>
<dbReference type="Ensembl" id="ENSSPUT00000011230.1">
    <property type="protein sequence ID" value="ENSSPUP00000010523.1"/>
    <property type="gene ID" value="ENSSPUG00000008047.1"/>
</dbReference>
<dbReference type="GO" id="GO:0005178">
    <property type="term" value="F:integrin binding"/>
    <property type="evidence" value="ECO:0007669"/>
    <property type="project" value="Ensembl"/>
</dbReference>
<dbReference type="GO" id="GO:0001755">
    <property type="term" value="P:neural crest cell migration"/>
    <property type="evidence" value="ECO:0007669"/>
    <property type="project" value="TreeGrafter"/>
</dbReference>
<keyword evidence="9" id="KW-1185">Reference proteome</keyword>
<dbReference type="SUPFAM" id="SSF103575">
    <property type="entry name" value="Plexin repeat"/>
    <property type="match status" value="1"/>
</dbReference>
<dbReference type="InterPro" id="IPR016201">
    <property type="entry name" value="PSI"/>
</dbReference>
<evidence type="ECO:0000256" key="6">
    <source>
        <dbReference type="PROSITE-ProRule" id="PRU00352"/>
    </source>
</evidence>
<evidence type="ECO:0000313" key="8">
    <source>
        <dbReference type="Ensembl" id="ENSSPUP00000010523.1"/>
    </source>
</evidence>
<dbReference type="Gene3D" id="3.30.1680.10">
    <property type="entry name" value="ligand-binding face of the semaphorins, domain 2"/>
    <property type="match status" value="1"/>
</dbReference>
<dbReference type="InterPro" id="IPR036352">
    <property type="entry name" value="Semap_dom_sf"/>
</dbReference>